<accession>A0ABU3HDQ5</accession>
<proteinExistence type="inferred from homology"/>
<keyword evidence="3" id="KW-0812">Transmembrane</keyword>
<feature type="transmembrane region" description="Helical" evidence="3">
    <location>
        <begin position="240"/>
        <end position="258"/>
    </location>
</feature>
<dbReference type="RefSeq" id="WP_025702816.1">
    <property type="nucleotide sequence ID" value="NZ_JAUSUY010000028.1"/>
</dbReference>
<evidence type="ECO:0000313" key="6">
    <source>
        <dbReference type="Proteomes" id="UP001248709"/>
    </source>
</evidence>
<keyword evidence="3" id="KW-0472">Membrane</keyword>
<protein>
    <submittedName>
        <fullName evidence="5">Teichoic acid transport system permease protein</fullName>
    </submittedName>
</protein>
<feature type="transmembrane region" description="Helical" evidence="3">
    <location>
        <begin position="111"/>
        <end position="137"/>
    </location>
</feature>
<feature type="transmembrane region" description="Helical" evidence="3">
    <location>
        <begin position="70"/>
        <end position="91"/>
    </location>
</feature>
<keyword evidence="2" id="KW-0813">Transport</keyword>
<comment type="caution">
    <text evidence="5">The sequence shown here is derived from an EMBL/GenBank/DDBJ whole genome shotgun (WGS) entry which is preliminary data.</text>
</comment>
<organism evidence="5 6">
    <name type="scientific">Paenibacillus forsythiae</name>
    <dbReference type="NCBI Taxonomy" id="365616"/>
    <lineage>
        <taxon>Bacteria</taxon>
        <taxon>Bacillati</taxon>
        <taxon>Bacillota</taxon>
        <taxon>Bacilli</taxon>
        <taxon>Bacillales</taxon>
        <taxon>Paenibacillaceae</taxon>
        <taxon>Paenibacillus</taxon>
    </lineage>
</organism>
<feature type="transmembrane region" description="Helical" evidence="3">
    <location>
        <begin position="179"/>
        <end position="198"/>
    </location>
</feature>
<evidence type="ECO:0000259" key="4">
    <source>
        <dbReference type="PROSITE" id="PS51012"/>
    </source>
</evidence>
<evidence type="ECO:0000256" key="1">
    <source>
        <dbReference type="ARBA" id="ARBA00007783"/>
    </source>
</evidence>
<name>A0ABU3HDQ5_9BACL</name>
<keyword evidence="3" id="KW-1133">Transmembrane helix</keyword>
<evidence type="ECO:0000313" key="5">
    <source>
        <dbReference type="EMBL" id="MDT3428870.1"/>
    </source>
</evidence>
<dbReference type="PANTHER" id="PTHR30413:SF10">
    <property type="entry name" value="CAPSULE POLYSACCHARIDE EXPORT INNER-MEMBRANE PROTEIN CTRC"/>
    <property type="match status" value="1"/>
</dbReference>
<dbReference type="Proteomes" id="UP001248709">
    <property type="component" value="Unassembled WGS sequence"/>
</dbReference>
<dbReference type="PANTHER" id="PTHR30413">
    <property type="entry name" value="INNER MEMBRANE TRANSPORT PERMEASE"/>
    <property type="match status" value="1"/>
</dbReference>
<comment type="similarity">
    <text evidence="1">Belongs to the ABC-2 integral membrane protein family.</text>
</comment>
<keyword evidence="6" id="KW-1185">Reference proteome</keyword>
<dbReference type="EMBL" id="JAUSUY010000028">
    <property type="protein sequence ID" value="MDT3428870.1"/>
    <property type="molecule type" value="Genomic_DNA"/>
</dbReference>
<evidence type="ECO:0000256" key="2">
    <source>
        <dbReference type="ARBA" id="ARBA00022448"/>
    </source>
</evidence>
<evidence type="ECO:0000256" key="3">
    <source>
        <dbReference type="SAM" id="Phobius"/>
    </source>
</evidence>
<sequence length="268" mass="30383">MKSLRIIFKEHIKNLYMIFSLSLYELKIAYVSNRLGLGWMVLNPVIQIAVYWSVFGLGIRGGAPVHGVPFFVWLICGLIPWFYTSGGIIQGSNSVYTKLATASKMNFPLSIIPTLSIISQLYTHLILLVVIGIIIAFSHGLTWMSLPGVAFYCLSLTCFLVGLSFLTSTLSTIVRDVHLLVQTAARMLFFLTPVMWVMNAKTPQLLQDAINLNPIYYIINGYRSSLLYGNLNMIWSLHTLYFWGITLVLFLIGGMLHIRLRRQFVDYL</sequence>
<feature type="transmembrane region" description="Helical" evidence="3">
    <location>
        <begin position="149"/>
        <end position="173"/>
    </location>
</feature>
<dbReference type="PROSITE" id="PS51012">
    <property type="entry name" value="ABC_TM2"/>
    <property type="match status" value="1"/>
</dbReference>
<feature type="transmembrane region" description="Helical" evidence="3">
    <location>
        <begin position="37"/>
        <end position="58"/>
    </location>
</feature>
<dbReference type="InterPro" id="IPR047817">
    <property type="entry name" value="ABC2_TM_bact-type"/>
</dbReference>
<feature type="domain" description="ABC transmembrane type-2" evidence="4">
    <location>
        <begin position="35"/>
        <end position="260"/>
    </location>
</feature>
<reference evidence="5 6" key="1">
    <citation type="submission" date="2023-07" db="EMBL/GenBank/DDBJ databases">
        <title>Genomic Encyclopedia of Type Strains, Phase IV (KMG-IV): sequencing the most valuable type-strain genomes for metagenomic binning, comparative biology and taxonomic classification.</title>
        <authorList>
            <person name="Goeker M."/>
        </authorList>
    </citation>
    <scope>NUCLEOTIDE SEQUENCE [LARGE SCALE GENOMIC DNA]</scope>
    <source>
        <strain evidence="5 6">T98</strain>
    </source>
</reference>
<gene>
    <name evidence="5" type="ORF">J2Z22_004464</name>
</gene>